<dbReference type="RefSeq" id="XP_018135437.2">
    <property type="nucleotide sequence ID" value="XM_018269950.2"/>
</dbReference>
<dbReference type="AlphaFoldDB" id="A0A2P2SY11"/>
<dbReference type="GeneID" id="28833805"/>
<dbReference type="PANTHER" id="PTHR33112">
    <property type="entry name" value="DOMAIN PROTEIN, PUTATIVE-RELATED"/>
    <property type="match status" value="1"/>
</dbReference>
<dbReference type="STRING" id="342668.A0A2P2SY11"/>
<protein>
    <recommendedName>
        <fullName evidence="1">Heterokaryon incompatibility domain-containing protein</fullName>
    </recommendedName>
</protein>
<keyword evidence="3" id="KW-1185">Reference proteome</keyword>
<feature type="domain" description="Heterokaryon incompatibility" evidence="1">
    <location>
        <begin position="192"/>
        <end position="343"/>
    </location>
</feature>
<dbReference type="PANTHER" id="PTHR33112:SF16">
    <property type="entry name" value="HETEROKARYON INCOMPATIBILITY DOMAIN-CONTAINING PROTEIN"/>
    <property type="match status" value="1"/>
</dbReference>
<dbReference type="InterPro" id="IPR010730">
    <property type="entry name" value="HET"/>
</dbReference>
<dbReference type="Pfam" id="PF06985">
    <property type="entry name" value="HET"/>
    <property type="match status" value="1"/>
</dbReference>
<accession>A0A2P2SY11</accession>
<evidence type="ECO:0000313" key="3">
    <source>
        <dbReference type="Proteomes" id="UP000091956"/>
    </source>
</evidence>
<organism evidence="2 3">
    <name type="scientific">Pseudogymnoascus verrucosus</name>
    <dbReference type="NCBI Taxonomy" id="342668"/>
    <lineage>
        <taxon>Eukaryota</taxon>
        <taxon>Fungi</taxon>
        <taxon>Dikarya</taxon>
        <taxon>Ascomycota</taxon>
        <taxon>Pezizomycotina</taxon>
        <taxon>Leotiomycetes</taxon>
        <taxon>Thelebolales</taxon>
        <taxon>Thelebolaceae</taxon>
        <taxon>Pseudogymnoascus</taxon>
    </lineage>
</organism>
<evidence type="ECO:0000259" key="1">
    <source>
        <dbReference type="Pfam" id="PF06985"/>
    </source>
</evidence>
<reference evidence="3" key="2">
    <citation type="journal article" date="2018" name="Nat. Commun.">
        <title>Extreme sensitivity to ultraviolet light in the fungal pathogen causing white-nose syndrome of bats.</title>
        <authorList>
            <person name="Palmer J.M."/>
            <person name="Drees K.P."/>
            <person name="Foster J.T."/>
            <person name="Lindner D.L."/>
        </authorList>
    </citation>
    <scope>NUCLEOTIDE SEQUENCE [LARGE SCALE GENOMIC DNA]</scope>
    <source>
        <strain evidence="3">UAMH 10579</strain>
    </source>
</reference>
<reference evidence="2 3" key="1">
    <citation type="submission" date="2016-03" db="EMBL/GenBank/DDBJ databases">
        <title>Comparative genomics of Pseudogymnoascus destructans, the fungus causing white-nose syndrome of bats.</title>
        <authorList>
            <person name="Palmer J.M."/>
            <person name="Drees K.P."/>
            <person name="Foster J.T."/>
            <person name="Lindner D.L."/>
        </authorList>
    </citation>
    <scope>NUCLEOTIDE SEQUENCE [LARGE SCALE GENOMIC DNA]</scope>
    <source>
        <strain evidence="2 3">UAMH 10579</strain>
    </source>
</reference>
<dbReference type="Proteomes" id="UP000091956">
    <property type="component" value="Unassembled WGS sequence"/>
</dbReference>
<sequence length="671" mass="76204">MYSTYCAKCREFDVISLINGDFKHYPSLAVLKSSAEDQNCPLCNLIWASLTRRDIYSQIEKALDNPRSQIKIYGRSVQDTRDPQAKKGGFYSVFVSSKIDTKPPSVVSGELALFLGRDQTNTSNVVAGRQVLRDSALPENIQLMNTWINECLPSHPECQYFDDRLLPTRVINVATDGQDPYLEVSHGRKGRYVALSYCWGTTTAPFTTTVDTLPERLQGIPLASLPKTLLDAVVVTRALGVRYLWIDALCILQARWEDDQEHIADWQIEGANMGNVYSNAWLTIAAASAGDKGDGLFLPRNLKERKYKVPIKAGDKEIDFAYLKLISYNSPLELDKRAWTFQEWILSSRILGFTTEQIKYHCRTCEVWEDGQYQRNGQDLRQILTTPKSPEESGNGPRQLGLLNAWYECLADFSERNISFMRDRLPAISGLVQLLRQQLPGEYYAGVWKIDIHRGLLWRSDQKVHFGRHLGPSWSWASRAGRISLPFSPTYSEDYECSMEEYEEWLGQKRDFRTAILEVEMQYAAPKYESTGIVEHGILRVSGPTRESWVAMADDIRGEGSGWYEYLERKYYDSSGIDTGTVLDLISGSALLLFDANETQDNTLEKVVGIGYFDDGGKDVGSAICLLLTESEGLLLKNRKDNREQFERIGIFSVYEDAWFETCEARDLSII</sequence>
<evidence type="ECO:0000313" key="2">
    <source>
        <dbReference type="EMBL" id="OBU01705.2"/>
    </source>
</evidence>
<proteinExistence type="predicted"/>
<dbReference type="EMBL" id="KV460206">
    <property type="protein sequence ID" value="OBU01705.2"/>
    <property type="molecule type" value="Genomic_DNA"/>
</dbReference>
<name>A0A2P2SY11_9PEZI</name>
<gene>
    <name evidence="2" type="ORF">VE01_00419</name>
</gene>